<evidence type="ECO:0000313" key="3">
    <source>
        <dbReference type="Proteomes" id="UP001525566"/>
    </source>
</evidence>
<dbReference type="InterPro" id="IPR011990">
    <property type="entry name" value="TPR-like_helical_dom_sf"/>
</dbReference>
<dbReference type="Gene3D" id="1.25.40.390">
    <property type="match status" value="1"/>
</dbReference>
<accession>A0ABT2IWT9</accession>
<evidence type="ECO:0000256" key="1">
    <source>
        <dbReference type="SAM" id="SignalP"/>
    </source>
</evidence>
<reference evidence="2 3" key="1">
    <citation type="submission" date="2022-09" db="EMBL/GenBank/DDBJ databases">
        <title>Chryseobacterium oleae sp.nov., isolated from the inter-root soil of Pyrola calliantha H. Andr. in Tibet.</title>
        <authorList>
            <person name="Li Z."/>
        </authorList>
    </citation>
    <scope>NUCLEOTIDE SEQUENCE [LARGE SCALE GENOMIC DNA]</scope>
    <source>
        <strain evidence="3">pc1-10</strain>
    </source>
</reference>
<proteinExistence type="predicted"/>
<organism evidence="2 3">
    <name type="scientific">Chryseobacterium herbae</name>
    <dbReference type="NCBI Taxonomy" id="2976476"/>
    <lineage>
        <taxon>Bacteria</taxon>
        <taxon>Pseudomonadati</taxon>
        <taxon>Bacteroidota</taxon>
        <taxon>Flavobacteriia</taxon>
        <taxon>Flavobacteriales</taxon>
        <taxon>Weeksellaceae</taxon>
        <taxon>Chryseobacterium group</taxon>
        <taxon>Chryseobacterium</taxon>
    </lineage>
</organism>
<gene>
    <name evidence="2" type="ORF">N0B48_15260</name>
</gene>
<keyword evidence="1" id="KW-0732">Signal</keyword>
<dbReference type="PROSITE" id="PS51257">
    <property type="entry name" value="PROKAR_LIPOPROTEIN"/>
    <property type="match status" value="1"/>
</dbReference>
<dbReference type="Proteomes" id="UP001525566">
    <property type="component" value="Unassembled WGS sequence"/>
</dbReference>
<name>A0ABT2IWT9_9FLAO</name>
<dbReference type="EMBL" id="JAOAMU010000004">
    <property type="protein sequence ID" value="MCT2563252.1"/>
    <property type="molecule type" value="Genomic_DNA"/>
</dbReference>
<dbReference type="SUPFAM" id="SSF48452">
    <property type="entry name" value="TPR-like"/>
    <property type="match status" value="1"/>
</dbReference>
<evidence type="ECO:0000313" key="2">
    <source>
        <dbReference type="EMBL" id="MCT2563252.1"/>
    </source>
</evidence>
<feature type="signal peptide" evidence="1">
    <location>
        <begin position="1"/>
        <end position="23"/>
    </location>
</feature>
<dbReference type="InterPro" id="IPR024302">
    <property type="entry name" value="SusD-like"/>
</dbReference>
<keyword evidence="3" id="KW-1185">Reference proteome</keyword>
<keyword evidence="2" id="KW-0449">Lipoprotein</keyword>
<dbReference type="RefSeq" id="WP_259839618.1">
    <property type="nucleotide sequence ID" value="NZ_JAOAMU010000004.1"/>
</dbReference>
<protein>
    <submittedName>
        <fullName evidence="2">SusD/RagB family nutrient-binding outer membrane lipoprotein</fullName>
    </submittedName>
</protein>
<dbReference type="Pfam" id="PF12741">
    <property type="entry name" value="SusD-like"/>
    <property type="match status" value="1"/>
</dbReference>
<sequence>MKIINIKTYILGVAVLFSASSCIGDFEEFNQQKVGGPENFYADFTAITDPMKAIQRGFQADYQLATNLNADMFSGMFSTASQFNGGTNNLTYLMMDGWNNRIIARQRDAFNNSIVIDDAAKSYYAGIDFTATFAMKKVLKVLMAARVSDRHGPVVYSKYDTPNSNGITDFDSQQDAYNNFIHDLTIAIADLQKVQNTPATQNVEDKAVVKKSDLIYGGDIAKWAKLANSLKLRFALRMSYADPAKSKQYAEEALASSAGLISDNADNALISVGQHELSFIIYSWGDCSIGAPIMAYMNGFKDPRLPAYANPATDPATYINGKPQYIGIRQGINLINGQPTYGGYSQPAARAASGDYFSGVSGKFKLFTAAETWFLKAEAALRGYSGAGDAQANYQAGISQSFGEWGKSSDVATYLADGVSTEAPYIDPKNADNNVPAGNSQLSTITIAWNSSDSNEKKLERIITQKWLALYPDGPEAWAEQRRTGYPVLFKVRKNDSGGLINTDQMIRRIPFTNDTKNSTFNYTQAVQQLGGPDNGGTKLWWDKKL</sequence>
<feature type="chain" id="PRO_5046153530" evidence="1">
    <location>
        <begin position="24"/>
        <end position="546"/>
    </location>
</feature>
<comment type="caution">
    <text evidence="2">The sequence shown here is derived from an EMBL/GenBank/DDBJ whole genome shotgun (WGS) entry which is preliminary data.</text>
</comment>